<organism evidence="1 2">
    <name type="scientific">Cinnamomum micranthum f. kanehirae</name>
    <dbReference type="NCBI Taxonomy" id="337451"/>
    <lineage>
        <taxon>Eukaryota</taxon>
        <taxon>Viridiplantae</taxon>
        <taxon>Streptophyta</taxon>
        <taxon>Embryophyta</taxon>
        <taxon>Tracheophyta</taxon>
        <taxon>Spermatophyta</taxon>
        <taxon>Magnoliopsida</taxon>
        <taxon>Magnoliidae</taxon>
        <taxon>Laurales</taxon>
        <taxon>Lauraceae</taxon>
        <taxon>Cinnamomum</taxon>
    </lineage>
</organism>
<gene>
    <name evidence="1" type="ORF">CKAN_01110200</name>
</gene>
<dbReference type="OrthoDB" id="10307966at2759"/>
<evidence type="ECO:0000313" key="2">
    <source>
        <dbReference type="Proteomes" id="UP000283530"/>
    </source>
</evidence>
<evidence type="ECO:0000313" key="1">
    <source>
        <dbReference type="EMBL" id="RWR82386.1"/>
    </source>
</evidence>
<dbReference type="EMBL" id="QPKB01000004">
    <property type="protein sequence ID" value="RWR82386.1"/>
    <property type="molecule type" value="Genomic_DNA"/>
</dbReference>
<accession>A0A3S3P3W7</accession>
<reference evidence="1 2" key="1">
    <citation type="journal article" date="2019" name="Nat. Plants">
        <title>Stout camphor tree genome fills gaps in understanding of flowering plant genome evolution.</title>
        <authorList>
            <person name="Chaw S.M."/>
            <person name="Liu Y.C."/>
            <person name="Wu Y.W."/>
            <person name="Wang H.Y."/>
            <person name="Lin C.I."/>
            <person name="Wu C.S."/>
            <person name="Ke H.M."/>
            <person name="Chang L.Y."/>
            <person name="Hsu C.Y."/>
            <person name="Yang H.T."/>
            <person name="Sudianto E."/>
            <person name="Hsu M.H."/>
            <person name="Wu K.P."/>
            <person name="Wang L.N."/>
            <person name="Leebens-Mack J.H."/>
            <person name="Tsai I.J."/>
        </authorList>
    </citation>
    <scope>NUCLEOTIDE SEQUENCE [LARGE SCALE GENOMIC DNA]</scope>
    <source>
        <strain evidence="2">cv. Chaw 1501</strain>
        <tissue evidence="1">Young leaves</tissue>
    </source>
</reference>
<dbReference type="AlphaFoldDB" id="A0A3S3P3W7"/>
<proteinExistence type="predicted"/>
<dbReference type="Proteomes" id="UP000283530">
    <property type="component" value="Unassembled WGS sequence"/>
</dbReference>
<comment type="caution">
    <text evidence="1">The sequence shown here is derived from an EMBL/GenBank/DDBJ whole genome shotgun (WGS) entry which is preliminary data.</text>
</comment>
<protein>
    <submittedName>
        <fullName evidence="1">Uncharacterized protein</fullName>
    </submittedName>
</protein>
<sequence length="240" mass="27517">MPQMERNSWRRQADGRVHRTVQNSWRRQSGGRLCRIAQNSRTRHSDNRIRKRVQQEMPNGEVRASNPNSPEIFRNAPTVLALAAVTATDDNVVSECHPINTTMTRRPDTITSITEEQQRGGIQVNQQGRNEMNVNFPKEGEIWADSNYNFLVVISDFSKGDVLVGEVLKRAEDFVSVYMGSGMFKQCSKEDMKLFSQVRAITMTEETTSFPKRSWMIDPIALPPPIEFFLFSEDCEPLQF</sequence>
<keyword evidence="2" id="KW-1185">Reference proteome</keyword>
<name>A0A3S3P3W7_9MAGN</name>